<evidence type="ECO:0000256" key="1">
    <source>
        <dbReference type="ARBA" id="ARBA00005278"/>
    </source>
</evidence>
<dbReference type="PANTHER" id="PTHR22550">
    <property type="entry name" value="SPORE GERMINATION PROTEIN"/>
    <property type="match status" value="1"/>
</dbReference>
<organism evidence="4 5">
    <name type="scientific">Candidatus Colimorpha enterica</name>
    <dbReference type="NCBI Taxonomy" id="3083063"/>
    <lineage>
        <taxon>Bacteria</taxon>
        <taxon>Pseudomonadati</taxon>
        <taxon>Bacteroidota</taxon>
        <taxon>Bacteroidia</taxon>
        <taxon>Bacteroidales</taxon>
        <taxon>Candidatus Colimorpha</taxon>
    </lineage>
</organism>
<keyword evidence="3" id="KW-1133">Transmembrane helix</keyword>
<dbReference type="AlphaFoldDB" id="R6TRL4"/>
<proteinExistence type="inferred from homology"/>
<protein>
    <submittedName>
        <fullName evidence="4">Stage V sporulation protein AF</fullName>
    </submittedName>
</protein>
<dbReference type="EMBL" id="CBFW010000034">
    <property type="protein sequence ID" value="CDC70511.1"/>
    <property type="molecule type" value="Genomic_DNA"/>
</dbReference>
<dbReference type="PANTHER" id="PTHR22550:SF9">
    <property type="entry name" value="STAGE V SPORULATION PROTEIN AF"/>
    <property type="match status" value="1"/>
</dbReference>
<evidence type="ECO:0000313" key="5">
    <source>
        <dbReference type="Proteomes" id="UP000017938"/>
    </source>
</evidence>
<dbReference type="GO" id="GO:0009847">
    <property type="term" value="P:spore germination"/>
    <property type="evidence" value="ECO:0007669"/>
    <property type="project" value="InterPro"/>
</dbReference>
<dbReference type="STRING" id="1263015.BN580_00734"/>
<keyword evidence="3" id="KW-0812">Transmembrane</keyword>
<comment type="caution">
    <text evidence="4">The sequence shown here is derived from an EMBL/GenBank/DDBJ whole genome shotgun (WGS) entry which is preliminary data.</text>
</comment>
<comment type="similarity">
    <text evidence="1">Belongs to the GerABKA family.</text>
</comment>
<evidence type="ECO:0000256" key="2">
    <source>
        <dbReference type="ARBA" id="ARBA00023136"/>
    </source>
</evidence>
<feature type="transmembrane region" description="Helical" evidence="3">
    <location>
        <begin position="108"/>
        <end position="127"/>
    </location>
</feature>
<name>R6TRL4_9BACT</name>
<keyword evidence="2 3" id="KW-0472">Membrane</keyword>
<feature type="transmembrane region" description="Helical" evidence="3">
    <location>
        <begin position="227"/>
        <end position="255"/>
    </location>
</feature>
<accession>R6TRL4</accession>
<dbReference type="GO" id="GO:0016020">
    <property type="term" value="C:membrane"/>
    <property type="evidence" value="ECO:0007669"/>
    <property type="project" value="InterPro"/>
</dbReference>
<sequence>MCYVDGKAPDRLVSALRKKLSSLKTESLNMSQQSLAECLIKTGWYNPFPKIRYTERPDAAAAMLEEGSVTVICDNSPQVMFLPTSIFDFLQETDDYYFPPVVGSYLRITRMLIFFLALVLTPMWYLLVKTPDSLPDWLSFIKINEPAAVPLLFQLLIAEFMIDGLKLASLNTPSMLSNSLSVVGGLILGDYAVQADWFSPQTILYMAIVAIASFTQQSYELGYAVKFLRIFLLVASEFLGWWGFALGLAAAVLLIALNRTVDGSRSYLYPLIPFNGRALSRLFLRRKK</sequence>
<dbReference type="InterPro" id="IPR004995">
    <property type="entry name" value="Spore_Ger"/>
</dbReference>
<dbReference type="InterPro" id="IPR050768">
    <property type="entry name" value="UPF0353/GerABKA_families"/>
</dbReference>
<dbReference type="Pfam" id="PF03323">
    <property type="entry name" value="GerA"/>
    <property type="match status" value="1"/>
</dbReference>
<evidence type="ECO:0000313" key="4">
    <source>
        <dbReference type="EMBL" id="CDC70511.1"/>
    </source>
</evidence>
<dbReference type="Proteomes" id="UP000017938">
    <property type="component" value="Unassembled WGS sequence"/>
</dbReference>
<evidence type="ECO:0000256" key="3">
    <source>
        <dbReference type="SAM" id="Phobius"/>
    </source>
</evidence>
<reference evidence="4" key="1">
    <citation type="submission" date="2012-11" db="EMBL/GenBank/DDBJ databases">
        <title>Dependencies among metagenomic species, viruses, plasmids and units of genetic variation.</title>
        <authorList>
            <person name="Nielsen H.B."/>
            <person name="Almeida M."/>
            <person name="Juncker A.S."/>
            <person name="Rasmussen S."/>
            <person name="Li J."/>
            <person name="Sunagawa S."/>
            <person name="Plichta D."/>
            <person name="Gautier L."/>
            <person name="Le Chatelier E."/>
            <person name="Peletier E."/>
            <person name="Bonde I."/>
            <person name="Nielsen T."/>
            <person name="Manichanh C."/>
            <person name="Arumugam M."/>
            <person name="Batto J."/>
            <person name="Santos M.B.Q.D."/>
            <person name="Blom N."/>
            <person name="Borruel N."/>
            <person name="Burgdorf K.S."/>
            <person name="Boumezbeur F."/>
            <person name="Casellas F."/>
            <person name="Dore J."/>
            <person name="Guarner F."/>
            <person name="Hansen T."/>
            <person name="Hildebrand F."/>
            <person name="Kaas R.S."/>
            <person name="Kennedy S."/>
            <person name="Kristiansen K."/>
            <person name="Kultima J.R."/>
            <person name="Leonard P."/>
            <person name="Levenez F."/>
            <person name="Lund O."/>
            <person name="Moumen B."/>
            <person name="Le Paslier D."/>
            <person name="Pons N."/>
            <person name="Pedersen O."/>
            <person name="Prifti E."/>
            <person name="Qin J."/>
            <person name="Raes J."/>
            <person name="Tap J."/>
            <person name="Tims S."/>
            <person name="Ussery D.W."/>
            <person name="Yamada T."/>
            <person name="MetaHit consortium"/>
            <person name="Renault P."/>
            <person name="Sicheritz-Ponten T."/>
            <person name="Bork P."/>
            <person name="Wang J."/>
            <person name="Brunak S."/>
            <person name="Ehrlich S.D."/>
        </authorList>
    </citation>
    <scope>NUCLEOTIDE SEQUENCE [LARGE SCALE GENOMIC DNA]</scope>
</reference>
<gene>
    <name evidence="4" type="ORF">BN580_00734</name>
</gene>